<feature type="transmembrane region" description="Helical" evidence="6">
    <location>
        <begin position="5"/>
        <end position="24"/>
    </location>
</feature>
<proteinExistence type="inferred from homology"/>
<comment type="subcellular location">
    <subcellularLocation>
        <location evidence="6">Cell membrane</location>
        <topology evidence="6">Multi-pass membrane protein</topology>
    </subcellularLocation>
    <subcellularLocation>
        <location evidence="1">Membrane</location>
        <topology evidence="1">Multi-pass membrane protein</topology>
    </subcellularLocation>
</comment>
<evidence type="ECO:0000313" key="7">
    <source>
        <dbReference type="EMBL" id="STY45176.1"/>
    </source>
</evidence>
<accession>A0A378MI53</accession>
<dbReference type="Pfam" id="PF01925">
    <property type="entry name" value="TauE"/>
    <property type="match status" value="1"/>
</dbReference>
<name>A0A378MI53_LISGR</name>
<evidence type="ECO:0000256" key="6">
    <source>
        <dbReference type="RuleBase" id="RU363041"/>
    </source>
</evidence>
<feature type="transmembrane region" description="Helical" evidence="6">
    <location>
        <begin position="136"/>
        <end position="157"/>
    </location>
</feature>
<protein>
    <recommendedName>
        <fullName evidence="6">Probable membrane transporter protein</fullName>
    </recommendedName>
</protein>
<feature type="transmembrane region" description="Helical" evidence="6">
    <location>
        <begin position="44"/>
        <end position="62"/>
    </location>
</feature>
<feature type="transmembrane region" description="Helical" evidence="6">
    <location>
        <begin position="207"/>
        <end position="225"/>
    </location>
</feature>
<gene>
    <name evidence="7" type="ORF">NCTC10815_02551</name>
</gene>
<evidence type="ECO:0000313" key="8">
    <source>
        <dbReference type="Proteomes" id="UP000254879"/>
    </source>
</evidence>
<dbReference type="EMBL" id="UGPG01000001">
    <property type="protein sequence ID" value="STY45176.1"/>
    <property type="molecule type" value="Genomic_DNA"/>
</dbReference>
<dbReference type="PANTHER" id="PTHR43701:SF2">
    <property type="entry name" value="MEMBRANE TRANSPORTER PROTEIN YJNA-RELATED"/>
    <property type="match status" value="1"/>
</dbReference>
<reference evidence="7 8" key="1">
    <citation type="submission" date="2018-06" db="EMBL/GenBank/DDBJ databases">
        <authorList>
            <consortium name="Pathogen Informatics"/>
            <person name="Doyle S."/>
        </authorList>
    </citation>
    <scope>NUCLEOTIDE SEQUENCE [LARGE SCALE GENOMIC DNA]</scope>
    <source>
        <strain evidence="8">NCTC 10815</strain>
    </source>
</reference>
<dbReference type="InterPro" id="IPR051598">
    <property type="entry name" value="TSUP/Inactive_protease-like"/>
</dbReference>
<keyword evidence="5 6" id="KW-0472">Membrane</keyword>
<dbReference type="GO" id="GO:0005886">
    <property type="term" value="C:plasma membrane"/>
    <property type="evidence" value="ECO:0007669"/>
    <property type="project" value="UniProtKB-SubCell"/>
</dbReference>
<keyword evidence="6" id="KW-1003">Cell membrane</keyword>
<feature type="transmembrane region" description="Helical" evidence="6">
    <location>
        <begin position="105"/>
        <end position="124"/>
    </location>
</feature>
<dbReference type="InterPro" id="IPR002781">
    <property type="entry name" value="TM_pro_TauE-like"/>
</dbReference>
<comment type="similarity">
    <text evidence="2 6">Belongs to the 4-toluene sulfonate uptake permease (TSUP) (TC 2.A.102) family.</text>
</comment>
<keyword evidence="3 6" id="KW-0812">Transmembrane</keyword>
<sequence length="258" mass="27738">MSSYFLYFGIILIANMLGALSGMGGGVLIKPLFDLIGIHSVAEISFYASAAVLTMAIVSTIKQWRNGMALQARLAIYISLGSILGGLAGGKLLELLLASHMEDNMVLHIQIIVTILTLGYAFLYSRFNWQSIHLKSSGWVLAVGFLLGGLASFLGIGGGPINVALLMFCFRLPIKAAAVYSIITIFFSQFSKLAGIAISKGFASFDLSYLAVIIPAAICGGYFGAKLSGIWSEKKVVLVYQWMIIGVIFLNSFNLLTK</sequence>
<evidence type="ECO:0000256" key="3">
    <source>
        <dbReference type="ARBA" id="ARBA00022692"/>
    </source>
</evidence>
<organism evidence="7 8">
    <name type="scientific">Listeria grayi</name>
    <name type="common">Listeria murrayi</name>
    <dbReference type="NCBI Taxonomy" id="1641"/>
    <lineage>
        <taxon>Bacteria</taxon>
        <taxon>Bacillati</taxon>
        <taxon>Bacillota</taxon>
        <taxon>Bacilli</taxon>
        <taxon>Bacillales</taxon>
        <taxon>Listeriaceae</taxon>
        <taxon>Listeria</taxon>
    </lineage>
</organism>
<evidence type="ECO:0000256" key="2">
    <source>
        <dbReference type="ARBA" id="ARBA00009142"/>
    </source>
</evidence>
<dbReference type="Proteomes" id="UP000254879">
    <property type="component" value="Unassembled WGS sequence"/>
</dbReference>
<dbReference type="AlphaFoldDB" id="A0A378MI53"/>
<feature type="transmembrane region" description="Helical" evidence="6">
    <location>
        <begin position="163"/>
        <end position="187"/>
    </location>
</feature>
<evidence type="ECO:0000256" key="1">
    <source>
        <dbReference type="ARBA" id="ARBA00004141"/>
    </source>
</evidence>
<keyword evidence="4 6" id="KW-1133">Transmembrane helix</keyword>
<feature type="transmembrane region" description="Helical" evidence="6">
    <location>
        <begin position="74"/>
        <end position="93"/>
    </location>
</feature>
<evidence type="ECO:0000256" key="5">
    <source>
        <dbReference type="ARBA" id="ARBA00023136"/>
    </source>
</evidence>
<dbReference type="PANTHER" id="PTHR43701">
    <property type="entry name" value="MEMBRANE TRANSPORTER PROTEIN MJ0441-RELATED"/>
    <property type="match status" value="1"/>
</dbReference>
<evidence type="ECO:0000256" key="4">
    <source>
        <dbReference type="ARBA" id="ARBA00022989"/>
    </source>
</evidence>
<feature type="transmembrane region" description="Helical" evidence="6">
    <location>
        <begin position="237"/>
        <end position="256"/>
    </location>
</feature>